<dbReference type="GO" id="GO:0042277">
    <property type="term" value="F:peptide binding"/>
    <property type="evidence" value="ECO:0007669"/>
    <property type="project" value="InterPro"/>
</dbReference>
<dbReference type="InterPro" id="IPR046357">
    <property type="entry name" value="PPIase_dom_sf"/>
</dbReference>
<dbReference type="GO" id="GO:0050821">
    <property type="term" value="P:protein stabilization"/>
    <property type="evidence" value="ECO:0007669"/>
    <property type="project" value="InterPro"/>
</dbReference>
<keyword evidence="4 7" id="KW-0697">Rotamase</keyword>
<evidence type="ECO:0000313" key="10">
    <source>
        <dbReference type="Proteomes" id="UP000005744"/>
    </source>
</evidence>
<evidence type="ECO:0000256" key="3">
    <source>
        <dbReference type="ARBA" id="ARBA00022764"/>
    </source>
</evidence>
<evidence type="ECO:0000256" key="7">
    <source>
        <dbReference type="HAMAP-Rule" id="MF_01183"/>
    </source>
</evidence>
<dbReference type="Proteomes" id="UP000005744">
    <property type="component" value="Unassembled WGS sequence"/>
</dbReference>
<dbReference type="Pfam" id="PF00639">
    <property type="entry name" value="Rotamase"/>
    <property type="match status" value="1"/>
</dbReference>
<dbReference type="SUPFAM" id="SSF109998">
    <property type="entry name" value="Triger factor/SurA peptide-binding domain-like"/>
    <property type="match status" value="1"/>
</dbReference>
<evidence type="ECO:0000256" key="1">
    <source>
        <dbReference type="ARBA" id="ARBA00022729"/>
    </source>
</evidence>
<keyword evidence="6 7" id="KW-0413">Isomerase</keyword>
<dbReference type="EC" id="5.2.1.8" evidence="7"/>
<evidence type="ECO:0000259" key="8">
    <source>
        <dbReference type="PROSITE" id="PS50198"/>
    </source>
</evidence>
<dbReference type="InterPro" id="IPR015391">
    <property type="entry name" value="SurA_N"/>
</dbReference>
<dbReference type="SUPFAM" id="SSF54534">
    <property type="entry name" value="FKBP-like"/>
    <property type="match status" value="2"/>
</dbReference>
<feature type="chain" id="PRO_5009014510" description="Chaperone SurA" evidence="7">
    <location>
        <begin position="19"/>
        <end position="435"/>
    </location>
</feature>
<name>I3CKQ9_9GAMM</name>
<dbReference type="PANTHER" id="PTHR47637:SF1">
    <property type="entry name" value="CHAPERONE SURA"/>
    <property type="match status" value="1"/>
</dbReference>
<dbReference type="STRING" id="395493.BegalDRAFT_3384"/>
<feature type="domain" description="PpiC" evidence="8">
    <location>
        <begin position="282"/>
        <end position="381"/>
    </location>
</feature>
<proteinExistence type="inferred from homology"/>
<comment type="domain">
    <text evidence="7">The PPIase activity resides only in the second parvulin domain. The N-terminal region and the C-terminal tail are necessary and sufficient for the chaperone activity of SurA. The PPIase activity is dispensable for SurA to function as a chaperone. The N-terminal region and the C-terminal tail are also required for porin recognition.</text>
</comment>
<dbReference type="GO" id="GO:0051082">
    <property type="term" value="F:unfolded protein binding"/>
    <property type="evidence" value="ECO:0007669"/>
    <property type="project" value="UniProtKB-UniRule"/>
</dbReference>
<accession>I3CKQ9</accession>
<dbReference type="PROSITE" id="PS50198">
    <property type="entry name" value="PPIC_PPIASE_2"/>
    <property type="match status" value="2"/>
</dbReference>
<dbReference type="AlphaFoldDB" id="I3CKQ9"/>
<gene>
    <name evidence="7" type="primary">surA</name>
    <name evidence="9" type="ORF">BegalDRAFT_3384</name>
</gene>
<keyword evidence="10" id="KW-1185">Reference proteome</keyword>
<dbReference type="Gene3D" id="1.10.4030.10">
    <property type="entry name" value="Porin chaperone SurA, peptide-binding domain"/>
    <property type="match status" value="1"/>
</dbReference>
<feature type="signal peptide" evidence="7">
    <location>
        <begin position="1"/>
        <end position="18"/>
    </location>
</feature>
<keyword evidence="1 7" id="KW-0732">Signal</keyword>
<dbReference type="PANTHER" id="PTHR47637">
    <property type="entry name" value="CHAPERONE SURA"/>
    <property type="match status" value="1"/>
</dbReference>
<dbReference type="InterPro" id="IPR000297">
    <property type="entry name" value="PPIase_PpiC"/>
</dbReference>
<protein>
    <recommendedName>
        <fullName evidence="7">Chaperone SurA</fullName>
    </recommendedName>
    <alternativeName>
        <fullName evidence="7">Peptidyl-prolyl cis-trans isomerase SurA</fullName>
        <shortName evidence="7">PPIase SurA</shortName>
        <ecNumber evidence="7">5.2.1.8</ecNumber>
    </alternativeName>
    <alternativeName>
        <fullName evidence="7">Rotamase SurA</fullName>
    </alternativeName>
</protein>
<dbReference type="InterPro" id="IPR050280">
    <property type="entry name" value="OMP_Chaperone_SurA"/>
</dbReference>
<evidence type="ECO:0000256" key="2">
    <source>
        <dbReference type="ARBA" id="ARBA00022737"/>
    </source>
</evidence>
<evidence type="ECO:0000256" key="6">
    <source>
        <dbReference type="ARBA" id="ARBA00023235"/>
    </source>
</evidence>
<dbReference type="HOGENOM" id="CLU_034646_11_0_6"/>
<dbReference type="GO" id="GO:0043165">
    <property type="term" value="P:Gram-negative-bacterium-type cell outer membrane assembly"/>
    <property type="evidence" value="ECO:0007669"/>
    <property type="project" value="InterPro"/>
</dbReference>
<dbReference type="GO" id="GO:0006457">
    <property type="term" value="P:protein folding"/>
    <property type="evidence" value="ECO:0007669"/>
    <property type="project" value="UniProtKB-UniRule"/>
</dbReference>
<dbReference type="eggNOG" id="COG0760">
    <property type="taxonomic scope" value="Bacteria"/>
</dbReference>
<dbReference type="Pfam" id="PF13616">
    <property type="entry name" value="Rotamase_3"/>
    <property type="match status" value="1"/>
</dbReference>
<sequence precursor="true">MKKLLTGLLLCYSLVVQAETQLLDYIVAIVNDDVITALALQDEVRATEAKLNEQKIQIPSRQVLERQVLESLIMGKIQLQLAARTGINVDDNALNETMRKVAAQNNLDLQKMRMVLEQEGLSFNQFREDIRNRLIIQRLQQRQVVNRVNVSPREIDAFLLAQAKQETGKTATEFRLFHILVAVPEAASPEVIAQKQKRAEDILIQLRAGADFQKTAVAMSDSPQALEGGDLGWRRLGEIPNLFADALSRLQVGETSDVIRNASGFHIIKLVDKRGQSAQNIVTQSRVRHILIKTSEVMSDFEAQARLEGIKERIEKGENFADLAKAYSEDYASANNGGALDWVNPGDMVPEFEQTVIRSPLNKISDPFKSDFGWHILEVLERRQQDNTEQASRMKATEQIRQRKIAEDLQTWLRQLRDEAYIEYRLNSTTTGDRS</sequence>
<comment type="catalytic activity">
    <reaction evidence="7">
        <text>[protein]-peptidylproline (omega=180) = [protein]-peptidylproline (omega=0)</text>
        <dbReference type="Rhea" id="RHEA:16237"/>
        <dbReference type="Rhea" id="RHEA-COMP:10747"/>
        <dbReference type="Rhea" id="RHEA-COMP:10748"/>
        <dbReference type="ChEBI" id="CHEBI:83833"/>
        <dbReference type="ChEBI" id="CHEBI:83834"/>
        <dbReference type="EC" id="5.2.1.8"/>
    </reaction>
</comment>
<keyword evidence="5 7" id="KW-0143">Chaperone</keyword>
<dbReference type="InterPro" id="IPR027304">
    <property type="entry name" value="Trigger_fact/SurA_dom_sf"/>
</dbReference>
<dbReference type="Gene3D" id="3.10.50.40">
    <property type="match status" value="2"/>
</dbReference>
<organism evidence="9 10">
    <name type="scientific">Beggiatoa alba B18LD</name>
    <dbReference type="NCBI Taxonomy" id="395493"/>
    <lineage>
        <taxon>Bacteria</taxon>
        <taxon>Pseudomonadati</taxon>
        <taxon>Pseudomonadota</taxon>
        <taxon>Gammaproteobacteria</taxon>
        <taxon>Thiotrichales</taxon>
        <taxon>Thiotrichaceae</taxon>
        <taxon>Beggiatoa</taxon>
    </lineage>
</organism>
<keyword evidence="2 7" id="KW-0677">Repeat</keyword>
<comment type="function">
    <text evidence="7">Chaperone involved in the correct folding and assembly of outer membrane proteins. Recognizes specific patterns of aromatic residues and the orientation of their side chains, which are found more frequently in integral outer membrane proteins. May act in both early periplasmic and late outer membrane-associated steps of protein maturation.</text>
</comment>
<evidence type="ECO:0000256" key="5">
    <source>
        <dbReference type="ARBA" id="ARBA00023186"/>
    </source>
</evidence>
<evidence type="ECO:0000313" key="9">
    <source>
        <dbReference type="EMBL" id="EIJ44202.1"/>
    </source>
</evidence>
<dbReference type="OrthoDB" id="14196at2"/>
<dbReference type="Pfam" id="PF09312">
    <property type="entry name" value="SurA_N"/>
    <property type="match status" value="1"/>
</dbReference>
<reference evidence="9 10" key="1">
    <citation type="submission" date="2011-11" db="EMBL/GenBank/DDBJ databases">
        <title>Improved High-Quality Draft sequence of Beggiatoa alba B18lD.</title>
        <authorList>
            <consortium name="US DOE Joint Genome Institute"/>
            <person name="Lucas S."/>
            <person name="Han J."/>
            <person name="Lapidus A."/>
            <person name="Cheng J.-F."/>
            <person name="Goodwin L."/>
            <person name="Pitluck S."/>
            <person name="Peters L."/>
            <person name="Mikhailova N."/>
            <person name="Held B."/>
            <person name="Detter J.C."/>
            <person name="Han C."/>
            <person name="Tapia R."/>
            <person name="Land M."/>
            <person name="Hauser L."/>
            <person name="Kyrpides N."/>
            <person name="Ivanova N."/>
            <person name="Pagani I."/>
            <person name="Samuel K."/>
            <person name="Teske A."/>
            <person name="Mueller J."/>
            <person name="Woyke T."/>
        </authorList>
    </citation>
    <scope>NUCLEOTIDE SEQUENCE [LARGE SCALE GENOMIC DNA]</scope>
    <source>
        <strain evidence="9 10">B18LD</strain>
    </source>
</reference>
<dbReference type="HAMAP" id="MF_01183">
    <property type="entry name" value="Chaperone_SurA"/>
    <property type="match status" value="1"/>
</dbReference>
<comment type="subcellular location">
    <subcellularLocation>
        <location evidence="7">Periplasm</location>
    </subcellularLocation>
    <text evidence="7">Is capable of associating with the outer membrane.</text>
</comment>
<evidence type="ECO:0000256" key="4">
    <source>
        <dbReference type="ARBA" id="ARBA00023110"/>
    </source>
</evidence>
<keyword evidence="3 7" id="KW-0574">Periplasm</keyword>
<dbReference type="EMBL" id="JH600070">
    <property type="protein sequence ID" value="EIJ44202.1"/>
    <property type="molecule type" value="Genomic_DNA"/>
</dbReference>
<dbReference type="InterPro" id="IPR023034">
    <property type="entry name" value="PPIase_SurA"/>
</dbReference>
<dbReference type="GO" id="GO:0030288">
    <property type="term" value="C:outer membrane-bounded periplasmic space"/>
    <property type="evidence" value="ECO:0007669"/>
    <property type="project" value="InterPro"/>
</dbReference>
<feature type="domain" description="PpiC" evidence="8">
    <location>
        <begin position="171"/>
        <end position="272"/>
    </location>
</feature>
<dbReference type="RefSeq" id="WP_002692051.1">
    <property type="nucleotide sequence ID" value="NZ_JH600070.1"/>
</dbReference>
<dbReference type="GO" id="GO:0003755">
    <property type="term" value="F:peptidyl-prolyl cis-trans isomerase activity"/>
    <property type="evidence" value="ECO:0007669"/>
    <property type="project" value="UniProtKB-UniRule"/>
</dbReference>